<dbReference type="InterPro" id="IPR027558">
    <property type="entry name" value="Pre_pil_HX9DG_C"/>
</dbReference>
<dbReference type="RefSeq" id="WP_144970205.1">
    <property type="nucleotide sequence ID" value="NZ_CP036289.1"/>
</dbReference>
<gene>
    <name evidence="3" type="ORF">Pan97_03740</name>
</gene>
<accession>A0A518C2F9</accession>
<name>A0A518C2F9_9BACT</name>
<dbReference type="NCBIfam" id="TIGR02532">
    <property type="entry name" value="IV_pilin_GFxxxE"/>
    <property type="match status" value="1"/>
</dbReference>
<keyword evidence="1" id="KW-0472">Membrane</keyword>
<dbReference type="NCBIfam" id="TIGR04294">
    <property type="entry name" value="pre_pil_HX9DG"/>
    <property type="match status" value="1"/>
</dbReference>
<dbReference type="AlphaFoldDB" id="A0A518C2F9"/>
<evidence type="ECO:0000256" key="1">
    <source>
        <dbReference type="SAM" id="Phobius"/>
    </source>
</evidence>
<protein>
    <recommendedName>
        <fullName evidence="2">DUF1559 domain-containing protein</fullName>
    </recommendedName>
</protein>
<evidence type="ECO:0000313" key="4">
    <source>
        <dbReference type="Proteomes" id="UP000318626"/>
    </source>
</evidence>
<evidence type="ECO:0000313" key="3">
    <source>
        <dbReference type="EMBL" id="QDU73403.1"/>
    </source>
</evidence>
<dbReference type="KEGG" id="bvo:Pan97_03740"/>
<keyword evidence="1" id="KW-0812">Transmembrane</keyword>
<feature type="domain" description="DUF1559" evidence="2">
    <location>
        <begin position="42"/>
        <end position="306"/>
    </location>
</feature>
<feature type="transmembrane region" description="Helical" evidence="1">
    <location>
        <begin position="20"/>
        <end position="41"/>
    </location>
</feature>
<evidence type="ECO:0000259" key="2">
    <source>
        <dbReference type="Pfam" id="PF07596"/>
    </source>
</evidence>
<sequence length="325" mass="35518">MQVIGSPSRVSRKSPAGFTLVELLVVIAIIGVLIALLLPAVQQAREAARRMQCTNQMKQLGLAMHNYHDTFQKLPPGNSEIESLGKPRREWGWAPRILAFMEQTAIYDLIEFEKPSYDRPSGWNNTMMDDPSVVCNYKFIRMVHQQFLCPSNSQGGEAAVEDHFGTGWEISQCDYAASIGDYPNGTGVAGVGVTHTGAGNSEEFVRGVIGTLDYSAKFSDITDGLSHTYLLGECIGAWSHWQNWGSACFSSTAYPINHRNRDFLNGTLGPTVTDWRENIAFRSFHPGGANFLLCDGSVTFLSETIDGAAYRAGASKAGGEVPQLP</sequence>
<dbReference type="EMBL" id="CP036289">
    <property type="protein sequence ID" value="QDU73403.1"/>
    <property type="molecule type" value="Genomic_DNA"/>
</dbReference>
<reference evidence="4" key="1">
    <citation type="submission" date="2019-02" db="EMBL/GenBank/DDBJ databases">
        <title>Deep-cultivation of Planctomycetes and their phenomic and genomic characterization uncovers novel biology.</title>
        <authorList>
            <person name="Wiegand S."/>
            <person name="Jogler M."/>
            <person name="Boedeker C."/>
            <person name="Pinto D."/>
            <person name="Vollmers J."/>
            <person name="Rivas-Marin E."/>
            <person name="Kohn T."/>
            <person name="Peeters S.H."/>
            <person name="Heuer A."/>
            <person name="Rast P."/>
            <person name="Oberbeckmann S."/>
            <person name="Bunk B."/>
            <person name="Jeske O."/>
            <person name="Meyerdierks A."/>
            <person name="Storesund J.E."/>
            <person name="Kallscheuer N."/>
            <person name="Luecker S."/>
            <person name="Lage O.M."/>
            <person name="Pohl T."/>
            <person name="Merkel B.J."/>
            <person name="Hornburger P."/>
            <person name="Mueller R.-W."/>
            <person name="Bruemmer F."/>
            <person name="Labrenz M."/>
            <person name="Spormann A.M."/>
            <person name="Op den Camp H."/>
            <person name="Overmann J."/>
            <person name="Amann R."/>
            <person name="Jetten M.S.M."/>
            <person name="Mascher T."/>
            <person name="Medema M.H."/>
            <person name="Devos D.P."/>
            <person name="Kaster A.-K."/>
            <person name="Ovreas L."/>
            <person name="Rohde M."/>
            <person name="Galperin M.Y."/>
            <person name="Jogler C."/>
        </authorList>
    </citation>
    <scope>NUCLEOTIDE SEQUENCE [LARGE SCALE GENOMIC DNA]</scope>
    <source>
        <strain evidence="4">Pan97</strain>
    </source>
</reference>
<dbReference type="PANTHER" id="PTHR30093:SF2">
    <property type="entry name" value="TYPE II SECRETION SYSTEM PROTEIN H"/>
    <property type="match status" value="1"/>
</dbReference>
<dbReference type="InterPro" id="IPR045584">
    <property type="entry name" value="Pilin-like"/>
</dbReference>
<dbReference type="Proteomes" id="UP000318626">
    <property type="component" value="Chromosome"/>
</dbReference>
<dbReference type="OrthoDB" id="276576at2"/>
<dbReference type="PROSITE" id="PS00409">
    <property type="entry name" value="PROKAR_NTER_METHYL"/>
    <property type="match status" value="1"/>
</dbReference>
<dbReference type="Pfam" id="PF07963">
    <property type="entry name" value="N_methyl"/>
    <property type="match status" value="1"/>
</dbReference>
<dbReference type="InterPro" id="IPR011453">
    <property type="entry name" value="DUF1559"/>
</dbReference>
<dbReference type="Gene3D" id="3.30.700.10">
    <property type="entry name" value="Glycoprotein, Type 4 Pilin"/>
    <property type="match status" value="1"/>
</dbReference>
<dbReference type="Pfam" id="PF07596">
    <property type="entry name" value="SBP_bac_10"/>
    <property type="match status" value="1"/>
</dbReference>
<proteinExistence type="predicted"/>
<dbReference type="PANTHER" id="PTHR30093">
    <property type="entry name" value="GENERAL SECRETION PATHWAY PROTEIN G"/>
    <property type="match status" value="1"/>
</dbReference>
<organism evidence="3 4">
    <name type="scientific">Bremerella volcania</name>
    <dbReference type="NCBI Taxonomy" id="2527984"/>
    <lineage>
        <taxon>Bacteria</taxon>
        <taxon>Pseudomonadati</taxon>
        <taxon>Planctomycetota</taxon>
        <taxon>Planctomycetia</taxon>
        <taxon>Pirellulales</taxon>
        <taxon>Pirellulaceae</taxon>
        <taxon>Bremerella</taxon>
    </lineage>
</organism>
<keyword evidence="1" id="KW-1133">Transmembrane helix</keyword>
<keyword evidence="4" id="KW-1185">Reference proteome</keyword>
<dbReference type="InterPro" id="IPR012902">
    <property type="entry name" value="N_methyl_site"/>
</dbReference>
<dbReference type="SUPFAM" id="SSF54523">
    <property type="entry name" value="Pili subunits"/>
    <property type="match status" value="1"/>
</dbReference>